<dbReference type="GeneID" id="2912868"/>
<dbReference type="GO" id="GO:0055091">
    <property type="term" value="P:phospholipid homeostasis"/>
    <property type="evidence" value="ECO:0007669"/>
    <property type="project" value="TreeGrafter"/>
</dbReference>
<dbReference type="RefSeq" id="XP_503369.1">
    <property type="nucleotide sequence ID" value="XM_503369.1"/>
</dbReference>
<dbReference type="PANTHER" id="PTHR34697">
    <property type="entry name" value="PHOSPHATIDYLGLYCEROL LYSYLTRANSFERASE"/>
    <property type="match status" value="1"/>
</dbReference>
<dbReference type="KEGG" id="yli:2912868"/>
<feature type="domain" description="Phosphatidylglycerol lysyltransferase C-terminal" evidence="7">
    <location>
        <begin position="117"/>
        <end position="395"/>
    </location>
</feature>
<proteinExistence type="predicted"/>
<sequence>MWFNCCLRRHTEYDDKDLPLTGQHPRLSNSGSSDSAATLNDENELEKEYSYSINREPGATREPQFARLQKNQPPARKSWATSLGFAPQTPMNNVYNIECDGVPETLERLLALHGRPTHAAMLDKSYSLYIPPDHASVICFKVAQKVAVVYGDPLCAAEHMPGVFQNFRKHCRAQGWKTAIVGAGPEMADHGREAKWGLMEFGVEHVINPQTNPGFGRTINRWNRNLQKEGVSLNVYSPKDGIDPQLERDLMQVYADWRQSRVDRHLPQAYSTVLNPFALRTSRHLYTLGPDGKPNSWACLMQVGGHKGYLIEPCIAREDAGQGTTEFLTTNATRILKEEGLEYLTFGLAPREEMGELSGMNKIIQESTRSLYKTTCKALALNGKQAFHEKFKPDDNLRGPLYLLYPSGCHHLGGVRAVLEVTHISISEVWTRSRAAAAKEKAKKREERKQKRSMESDRSVQSHGPIPPVAA</sequence>
<feature type="compositionally biased region" description="Polar residues" evidence="6">
    <location>
        <begin position="26"/>
        <end position="40"/>
    </location>
</feature>
<evidence type="ECO:0000256" key="2">
    <source>
        <dbReference type="ARBA" id="ARBA00022475"/>
    </source>
</evidence>
<dbReference type="VEuPathDB" id="FungiDB:YALI0_E00330g"/>
<keyword evidence="3" id="KW-0812">Transmembrane</keyword>
<evidence type="ECO:0000256" key="4">
    <source>
        <dbReference type="ARBA" id="ARBA00022989"/>
    </source>
</evidence>
<dbReference type="Pfam" id="PF09924">
    <property type="entry name" value="LPG_synthase_C"/>
    <property type="match status" value="1"/>
</dbReference>
<feature type="compositionally biased region" description="Basic and acidic residues" evidence="6">
    <location>
        <begin position="437"/>
        <end position="460"/>
    </location>
</feature>
<keyword evidence="2" id="KW-1003">Cell membrane</keyword>
<accession>A0A1H6PXI4</accession>
<reference evidence="8 9" key="1">
    <citation type="journal article" date="2016" name="PLoS ONE">
        <title>Sequence Assembly of Yarrowia lipolytica Strain W29/CLIB89 Shows Transposable Element Diversity.</title>
        <authorList>
            <person name="Magnan C."/>
            <person name="Yu J."/>
            <person name="Chang I."/>
            <person name="Jahn E."/>
            <person name="Kanomata Y."/>
            <person name="Wu J."/>
            <person name="Zeller M."/>
            <person name="Oakes M."/>
            <person name="Baldi P."/>
            <person name="Sandmeyer S."/>
        </authorList>
    </citation>
    <scope>NUCLEOTIDE SEQUENCE [LARGE SCALE GENOMIC DNA]</scope>
    <source>
        <strain evidence="9">CLIB89(W29)</strain>
    </source>
</reference>
<dbReference type="InterPro" id="IPR051211">
    <property type="entry name" value="PG_lysyltransferase"/>
</dbReference>
<organism evidence="8 9">
    <name type="scientific">Yarrowia lipolytica</name>
    <name type="common">Candida lipolytica</name>
    <dbReference type="NCBI Taxonomy" id="4952"/>
    <lineage>
        <taxon>Eukaryota</taxon>
        <taxon>Fungi</taxon>
        <taxon>Dikarya</taxon>
        <taxon>Ascomycota</taxon>
        <taxon>Saccharomycotina</taxon>
        <taxon>Dipodascomycetes</taxon>
        <taxon>Dipodascales</taxon>
        <taxon>Dipodascales incertae sedis</taxon>
        <taxon>Yarrowia</taxon>
    </lineage>
</organism>
<evidence type="ECO:0000313" key="8">
    <source>
        <dbReference type="EMBL" id="AOW04757.1"/>
    </source>
</evidence>
<dbReference type="EMBL" id="CP017557">
    <property type="protein sequence ID" value="AOW04757.1"/>
    <property type="molecule type" value="Genomic_DNA"/>
</dbReference>
<comment type="subcellular location">
    <subcellularLocation>
        <location evidence="1">Cell membrane</location>
        <topology evidence="1">Multi-pass membrane protein</topology>
    </subcellularLocation>
</comment>
<dbReference type="GO" id="GO:0016755">
    <property type="term" value="F:aminoacyltransferase activity"/>
    <property type="evidence" value="ECO:0007669"/>
    <property type="project" value="TreeGrafter"/>
</dbReference>
<dbReference type="InterPro" id="IPR024320">
    <property type="entry name" value="LPG_synthase_C"/>
</dbReference>
<evidence type="ECO:0000256" key="3">
    <source>
        <dbReference type="ARBA" id="ARBA00022692"/>
    </source>
</evidence>
<evidence type="ECO:0000256" key="5">
    <source>
        <dbReference type="ARBA" id="ARBA00023136"/>
    </source>
</evidence>
<protein>
    <recommendedName>
        <fullName evidence="7">Phosphatidylglycerol lysyltransferase C-terminal domain-containing protein</fullName>
    </recommendedName>
</protein>
<keyword evidence="5" id="KW-0472">Membrane</keyword>
<dbReference type="PANTHER" id="PTHR34697:SF2">
    <property type="entry name" value="PHOSPHATIDYLGLYCEROL LYSYLTRANSFERASE"/>
    <property type="match status" value="1"/>
</dbReference>
<dbReference type="VEuPathDB" id="FungiDB:YALI1_E00680g"/>
<gene>
    <name evidence="8" type="ORF">YALI1_E00680g</name>
</gene>
<name>A0A1H6PXI4_YARLL</name>
<keyword evidence="4" id="KW-1133">Transmembrane helix</keyword>
<feature type="region of interest" description="Disordered" evidence="6">
    <location>
        <begin position="433"/>
        <end position="471"/>
    </location>
</feature>
<dbReference type="OMA" id="LDPCIAS"/>
<dbReference type="Proteomes" id="UP000182444">
    <property type="component" value="Chromosome 1E"/>
</dbReference>
<feature type="region of interest" description="Disordered" evidence="6">
    <location>
        <begin position="15"/>
        <end position="74"/>
    </location>
</feature>
<dbReference type="eggNOG" id="ENOG502S16U">
    <property type="taxonomic scope" value="Eukaryota"/>
</dbReference>
<dbReference type="GO" id="GO:0005886">
    <property type="term" value="C:plasma membrane"/>
    <property type="evidence" value="ECO:0007669"/>
    <property type="project" value="UniProtKB-SubCell"/>
</dbReference>
<evidence type="ECO:0000256" key="6">
    <source>
        <dbReference type="SAM" id="MobiDB-lite"/>
    </source>
</evidence>
<dbReference type="AlphaFoldDB" id="A0A1H6PXI4"/>
<dbReference type="OrthoDB" id="5421852at2759"/>
<evidence type="ECO:0000256" key="1">
    <source>
        <dbReference type="ARBA" id="ARBA00004651"/>
    </source>
</evidence>
<evidence type="ECO:0000313" key="9">
    <source>
        <dbReference type="Proteomes" id="UP000182444"/>
    </source>
</evidence>
<evidence type="ECO:0000259" key="7">
    <source>
        <dbReference type="Pfam" id="PF09924"/>
    </source>
</evidence>